<comment type="caution">
    <text evidence="1">The sequence shown here is derived from an EMBL/GenBank/DDBJ whole genome shotgun (WGS) entry which is preliminary data.</text>
</comment>
<gene>
    <name evidence="1" type="ORF">LCGC14_2474110</name>
</gene>
<protein>
    <submittedName>
        <fullName evidence="1">Uncharacterized protein</fullName>
    </submittedName>
</protein>
<dbReference type="AlphaFoldDB" id="A0A0F9B9E3"/>
<sequence length="112" mass="12496">MEEKFGTRILIIDNHELYGKGRTSSIGQLFKEHRPRRTIQLHVDIRFTDVILSIKLGSIHSVTLGNISFSDGNRGISLSMRTVAMTYITGENVIGVVLEESFETDESATLSV</sequence>
<reference evidence="1" key="1">
    <citation type="journal article" date="2015" name="Nature">
        <title>Complex archaea that bridge the gap between prokaryotes and eukaryotes.</title>
        <authorList>
            <person name="Spang A."/>
            <person name="Saw J.H."/>
            <person name="Jorgensen S.L."/>
            <person name="Zaremba-Niedzwiedzka K."/>
            <person name="Martijn J."/>
            <person name="Lind A.E."/>
            <person name="van Eijk R."/>
            <person name="Schleper C."/>
            <person name="Guy L."/>
            <person name="Ettema T.J."/>
        </authorList>
    </citation>
    <scope>NUCLEOTIDE SEQUENCE</scope>
</reference>
<evidence type="ECO:0000313" key="1">
    <source>
        <dbReference type="EMBL" id="KKL18579.1"/>
    </source>
</evidence>
<accession>A0A0F9B9E3</accession>
<proteinExistence type="predicted"/>
<name>A0A0F9B9E3_9ZZZZ</name>
<dbReference type="EMBL" id="LAZR01038814">
    <property type="protein sequence ID" value="KKL18579.1"/>
    <property type="molecule type" value="Genomic_DNA"/>
</dbReference>
<organism evidence="1">
    <name type="scientific">marine sediment metagenome</name>
    <dbReference type="NCBI Taxonomy" id="412755"/>
    <lineage>
        <taxon>unclassified sequences</taxon>
        <taxon>metagenomes</taxon>
        <taxon>ecological metagenomes</taxon>
    </lineage>
</organism>